<organism evidence="1">
    <name type="scientific">marine metagenome</name>
    <dbReference type="NCBI Taxonomy" id="408172"/>
    <lineage>
        <taxon>unclassified sequences</taxon>
        <taxon>metagenomes</taxon>
        <taxon>ecological metagenomes</taxon>
    </lineage>
</organism>
<accession>A0A383CNZ1</accession>
<feature type="non-terminal residue" evidence="1">
    <location>
        <position position="1"/>
    </location>
</feature>
<sequence>PFDLPASIFAFTSAPLAISRYERWLIGRVLAT</sequence>
<name>A0A383CNZ1_9ZZZZ</name>
<proteinExistence type="predicted"/>
<reference evidence="1" key="1">
    <citation type="submission" date="2018-05" db="EMBL/GenBank/DDBJ databases">
        <authorList>
            <person name="Lanie J.A."/>
            <person name="Ng W.-L."/>
            <person name="Kazmierczak K.M."/>
            <person name="Andrzejewski T.M."/>
            <person name="Davidsen T.M."/>
            <person name="Wayne K.J."/>
            <person name="Tettelin H."/>
            <person name="Glass J.I."/>
            <person name="Rusch D."/>
            <person name="Podicherti R."/>
            <person name="Tsui H.-C.T."/>
            <person name="Winkler M.E."/>
        </authorList>
    </citation>
    <scope>NUCLEOTIDE SEQUENCE</scope>
</reference>
<dbReference type="EMBL" id="UINC01210393">
    <property type="protein sequence ID" value="SVE33834.1"/>
    <property type="molecule type" value="Genomic_DNA"/>
</dbReference>
<gene>
    <name evidence="1" type="ORF">METZ01_LOCUS486688</name>
</gene>
<dbReference type="AlphaFoldDB" id="A0A383CNZ1"/>
<evidence type="ECO:0000313" key="1">
    <source>
        <dbReference type="EMBL" id="SVE33834.1"/>
    </source>
</evidence>
<protein>
    <submittedName>
        <fullName evidence="1">Uncharacterized protein</fullName>
    </submittedName>
</protein>